<dbReference type="SUPFAM" id="SSF56954">
    <property type="entry name" value="Outer membrane efflux proteins (OEP)"/>
    <property type="match status" value="1"/>
</dbReference>
<feature type="region of interest" description="Disordered" evidence="1">
    <location>
        <begin position="54"/>
        <end position="73"/>
    </location>
</feature>
<evidence type="ECO:0008006" key="4">
    <source>
        <dbReference type="Google" id="ProtNLM"/>
    </source>
</evidence>
<dbReference type="Gene3D" id="1.20.1600.10">
    <property type="entry name" value="Outer membrane efflux proteins (OEP)"/>
    <property type="match status" value="1"/>
</dbReference>
<accession>A0A6I5ZQ05</accession>
<organism evidence="2 3">
    <name type="scientific">Neomoorella glycerini</name>
    <dbReference type="NCBI Taxonomy" id="55779"/>
    <lineage>
        <taxon>Bacteria</taxon>
        <taxon>Bacillati</taxon>
        <taxon>Bacillota</taxon>
        <taxon>Clostridia</taxon>
        <taxon>Neomoorellales</taxon>
        <taxon>Neomoorellaceae</taxon>
        <taxon>Neomoorella</taxon>
    </lineage>
</organism>
<proteinExistence type="predicted"/>
<protein>
    <recommendedName>
        <fullName evidence="4">Outer membrane efflux protein</fullName>
    </recommendedName>
</protein>
<name>A0A6I5ZQ05_9FIRM</name>
<dbReference type="AlphaFoldDB" id="A0A6I5ZQ05"/>
<dbReference type="OrthoDB" id="1954422at2"/>
<dbReference type="Proteomes" id="UP000425916">
    <property type="component" value="Chromosome"/>
</dbReference>
<sequence>MRLAQLRYDVGIGTQADVLAAEASLAQARQQLLSITIQHELAVKAFWQPWAWSASGGSSATVATGSSGMGTGN</sequence>
<evidence type="ECO:0000313" key="2">
    <source>
        <dbReference type="EMBL" id="QGP91669.1"/>
    </source>
</evidence>
<evidence type="ECO:0000313" key="3">
    <source>
        <dbReference type="Proteomes" id="UP000425916"/>
    </source>
</evidence>
<dbReference type="EMBL" id="CP046244">
    <property type="protein sequence ID" value="QGP91669.1"/>
    <property type="molecule type" value="Genomic_DNA"/>
</dbReference>
<reference evidence="2 3" key="1">
    <citation type="submission" date="2019-11" db="EMBL/GenBank/DDBJ databases">
        <title>Genome sequence of Moorella glycerini DSM11254.</title>
        <authorList>
            <person name="Poehlein A."/>
            <person name="Boeer T."/>
            <person name="Daniel R."/>
        </authorList>
    </citation>
    <scope>NUCLEOTIDE SEQUENCE [LARGE SCALE GENOMIC DNA]</scope>
    <source>
        <strain evidence="2 3">DSM 11254</strain>
    </source>
</reference>
<keyword evidence="3" id="KW-1185">Reference proteome</keyword>
<gene>
    <name evidence="2" type="ORF">MGLY_10100</name>
</gene>
<dbReference type="GO" id="GO:0015562">
    <property type="term" value="F:efflux transmembrane transporter activity"/>
    <property type="evidence" value="ECO:0007669"/>
    <property type="project" value="InterPro"/>
</dbReference>
<feature type="compositionally biased region" description="Low complexity" evidence="1">
    <location>
        <begin position="54"/>
        <end position="66"/>
    </location>
</feature>
<evidence type="ECO:0000256" key="1">
    <source>
        <dbReference type="SAM" id="MobiDB-lite"/>
    </source>
</evidence>